<dbReference type="InterPro" id="IPR001810">
    <property type="entry name" value="F-box_dom"/>
</dbReference>
<organism evidence="2 3">
    <name type="scientific">Alternaria panax</name>
    <dbReference type="NCBI Taxonomy" id="48097"/>
    <lineage>
        <taxon>Eukaryota</taxon>
        <taxon>Fungi</taxon>
        <taxon>Dikarya</taxon>
        <taxon>Ascomycota</taxon>
        <taxon>Pezizomycotina</taxon>
        <taxon>Dothideomycetes</taxon>
        <taxon>Pleosporomycetidae</taxon>
        <taxon>Pleosporales</taxon>
        <taxon>Pleosporineae</taxon>
        <taxon>Pleosporaceae</taxon>
        <taxon>Alternaria</taxon>
        <taxon>Alternaria sect. Panax</taxon>
    </lineage>
</organism>
<proteinExistence type="predicted"/>
<evidence type="ECO:0000259" key="1">
    <source>
        <dbReference type="PROSITE" id="PS50181"/>
    </source>
</evidence>
<comment type="caution">
    <text evidence="2">The sequence shown here is derived from an EMBL/GenBank/DDBJ whole genome shotgun (WGS) entry which is preliminary data.</text>
</comment>
<protein>
    <recommendedName>
        <fullName evidence="1">F-box domain-containing protein</fullName>
    </recommendedName>
</protein>
<reference evidence="2" key="1">
    <citation type="submission" date="2021-07" db="EMBL/GenBank/DDBJ databases">
        <title>Genome Resource of American Ginseng Black Spot Pathogen Alternaria panax.</title>
        <authorList>
            <person name="Qiu C."/>
            <person name="Wang W."/>
            <person name="Liu Z."/>
        </authorList>
    </citation>
    <scope>NUCLEOTIDE SEQUENCE</scope>
    <source>
        <strain evidence="2">BNCC115425</strain>
    </source>
</reference>
<evidence type="ECO:0000313" key="2">
    <source>
        <dbReference type="EMBL" id="KAG9189372.1"/>
    </source>
</evidence>
<evidence type="ECO:0000313" key="3">
    <source>
        <dbReference type="Proteomes" id="UP001199106"/>
    </source>
</evidence>
<gene>
    <name evidence="2" type="ORF">G6011_06240</name>
</gene>
<keyword evidence="3" id="KW-1185">Reference proteome</keyword>
<accession>A0AAD4I7Z3</accession>
<dbReference type="PROSITE" id="PS50181">
    <property type="entry name" value="FBOX"/>
    <property type="match status" value="1"/>
</dbReference>
<name>A0AAD4I7Z3_9PLEO</name>
<feature type="domain" description="F-box" evidence="1">
    <location>
        <begin position="24"/>
        <end position="72"/>
    </location>
</feature>
<dbReference type="AlphaFoldDB" id="A0AAD4I7Z3"/>
<sequence>MLGRSPTNILPLRGPMDLSTPAPGPNLGTLPDELILLVLDQLGTDDYLTLRDFYATSSRYRRLTKDRLYQRFPGCAPEQFLHTIALSPSDERHEFVNHVKEVVWYQNYWDRPSRRRRLPLGDRHAIANKLRSSGAILDTTELSTDLSGRFIGFSSEFEIHWWYLEFFLFFTPKVENITVHDAWQWDDHSYWFKSLAANPFHFANLQSVTVLGPLRLRNIVPLLTLPSIRTLDLTQAVDMREEPGRTFSWAHGGEDYVDRRLANGSSLEILVIRESDLRIPHAVEIFDKLNKVKRFTYEHVYHELSCYPESRLSIFPWVGNMGWGPDSSLEDLRLRVESVVSHDELSSLSHHIAGPVFAKLRTLNIGPCSLETFQGLDLTQSGDLPTIASRIVGAFPDTLESLQIQWAYEGRGGEIRLQLFIDILRYLAEAAACSNSRLKHISIVDWPALAGWFPLQHKVISLKREYERWGMQFDIAYEEIKNEEPLTVMEDVEPDWLWIHYTEHFAAHCGSHHL</sequence>
<dbReference type="Proteomes" id="UP001199106">
    <property type="component" value="Unassembled WGS sequence"/>
</dbReference>
<dbReference type="EMBL" id="JAANER010000005">
    <property type="protein sequence ID" value="KAG9189372.1"/>
    <property type="molecule type" value="Genomic_DNA"/>
</dbReference>